<dbReference type="PANTHER" id="PTHR42244">
    <property type="entry name" value="ANTITOXIN VAPB3-RELATED"/>
    <property type="match status" value="1"/>
</dbReference>
<evidence type="ECO:0008006" key="4">
    <source>
        <dbReference type="Google" id="ProtNLM"/>
    </source>
</evidence>
<feature type="region of interest" description="Disordered" evidence="1">
    <location>
        <begin position="50"/>
        <end position="75"/>
    </location>
</feature>
<evidence type="ECO:0000313" key="3">
    <source>
        <dbReference type="Proteomes" id="UP001273768"/>
    </source>
</evidence>
<keyword evidence="3" id="KW-1185">Reference proteome</keyword>
<organism evidence="2 3">
    <name type="scientific">Methanoculleus nereidis</name>
    <dbReference type="NCBI Taxonomy" id="2735141"/>
    <lineage>
        <taxon>Archaea</taxon>
        <taxon>Methanobacteriati</taxon>
        <taxon>Methanobacteriota</taxon>
        <taxon>Stenosarchaea group</taxon>
        <taxon>Methanomicrobia</taxon>
        <taxon>Methanomicrobiales</taxon>
        <taxon>Methanomicrobiaceae</taxon>
        <taxon>Methanoculleus</taxon>
    </lineage>
</organism>
<accession>A0ABU3Z2Z0</accession>
<feature type="compositionally biased region" description="Basic and acidic residues" evidence="1">
    <location>
        <begin position="50"/>
        <end position="59"/>
    </location>
</feature>
<reference evidence="2 3" key="1">
    <citation type="submission" date="2020-05" db="EMBL/GenBank/DDBJ databases">
        <title>Isolation and characterization of methanoarchaea from a cold seep at offshore SW Taiwan.</title>
        <authorList>
            <person name="Chen Y.-W."/>
            <person name="Chen S.-C."/>
            <person name="Lai M.-C."/>
        </authorList>
    </citation>
    <scope>NUCLEOTIDE SEQUENCE [LARGE SCALE GENOMIC DNA]</scope>
    <source>
        <strain evidence="2 3">YWC-01</strain>
    </source>
</reference>
<evidence type="ECO:0000256" key="1">
    <source>
        <dbReference type="SAM" id="MobiDB-lite"/>
    </source>
</evidence>
<name>A0ABU3Z2Z0_9EURY</name>
<sequence length="75" mass="8895">MSTTSVYSIRIDSRVRKMIDELDDPTWQDELRAFIERSVRRRRKAQLLARARETHRSLDEGPPAADLIREDRDAR</sequence>
<gene>
    <name evidence="2" type="ORF">HL657_08335</name>
</gene>
<dbReference type="RefSeq" id="WP_317296357.1">
    <property type="nucleotide sequence ID" value="NZ_JABFFQ010000005.1"/>
</dbReference>
<dbReference type="InterPro" id="IPR039709">
    <property type="entry name" value="VapB3-like"/>
</dbReference>
<proteinExistence type="predicted"/>
<evidence type="ECO:0000313" key="2">
    <source>
        <dbReference type="EMBL" id="MDV4343174.1"/>
    </source>
</evidence>
<dbReference type="Proteomes" id="UP001273768">
    <property type="component" value="Unassembled WGS sequence"/>
</dbReference>
<protein>
    <recommendedName>
        <fullName evidence="4">Antitoxin</fullName>
    </recommendedName>
</protein>
<dbReference type="PANTHER" id="PTHR42244:SF2">
    <property type="entry name" value="ANTITOXIN VAPB3-RELATED"/>
    <property type="match status" value="1"/>
</dbReference>
<dbReference type="EMBL" id="JABFFQ010000005">
    <property type="protein sequence ID" value="MDV4343174.1"/>
    <property type="molecule type" value="Genomic_DNA"/>
</dbReference>
<comment type="caution">
    <text evidence="2">The sequence shown here is derived from an EMBL/GenBank/DDBJ whole genome shotgun (WGS) entry which is preliminary data.</text>
</comment>